<organism evidence="1 2">
    <name type="scientific">Campylobacter jejuni subsp. doylei (strain ATCC BAA-1458 / RM4099 / 269.97)</name>
    <dbReference type="NCBI Taxonomy" id="360109"/>
    <lineage>
        <taxon>Bacteria</taxon>
        <taxon>Pseudomonadati</taxon>
        <taxon>Campylobacterota</taxon>
        <taxon>Epsilonproteobacteria</taxon>
        <taxon>Campylobacterales</taxon>
        <taxon>Campylobacteraceae</taxon>
        <taxon>Campylobacter</taxon>
    </lineage>
</organism>
<dbReference type="HOGENOM" id="CLU_3306336_0_0_7"/>
<dbReference type="Proteomes" id="UP000002302">
    <property type="component" value="Chromosome"/>
</dbReference>
<sequence length="39" mass="4602">MWGLCSACFYLACDTKMQDLLKNMIILQVYAFLRLEILE</sequence>
<gene>
    <name evidence="1" type="ordered locus">JJD26997_1503</name>
</gene>
<accession>A7H4U0</accession>
<reference evidence="2" key="1">
    <citation type="submission" date="2007-07" db="EMBL/GenBank/DDBJ databases">
        <title>Complete genome sequence of Campylobacter jejuni subsp doylei 269.97 isolated from human blood.</title>
        <authorList>
            <person name="Fouts D.E."/>
            <person name="Mongodin E.F."/>
            <person name="Puiu D."/>
            <person name="Sebastian Y."/>
            <person name="Miller W.G."/>
            <person name="Mandrell R.E."/>
            <person name="Lastovica A.J."/>
            <person name="Nelson K.E."/>
        </authorList>
    </citation>
    <scope>NUCLEOTIDE SEQUENCE [LARGE SCALE GENOMIC DNA]</scope>
    <source>
        <strain evidence="2">ATCC BAA-1458 / RM4099 / 269.97</strain>
    </source>
</reference>
<dbReference type="AlphaFoldDB" id="A7H4U0"/>
<dbReference type="KEGG" id="cjd:JJD26997_1503"/>
<evidence type="ECO:0000313" key="2">
    <source>
        <dbReference type="Proteomes" id="UP000002302"/>
    </source>
</evidence>
<protein>
    <submittedName>
        <fullName evidence="1">Uncharacterized protein</fullName>
    </submittedName>
</protein>
<dbReference type="EMBL" id="CP000768">
    <property type="protein sequence ID" value="ABS44828.1"/>
    <property type="molecule type" value="Genomic_DNA"/>
</dbReference>
<name>A7H4U0_CAMJD</name>
<evidence type="ECO:0000313" key="1">
    <source>
        <dbReference type="EMBL" id="ABS44828.1"/>
    </source>
</evidence>
<proteinExistence type="predicted"/>